<feature type="transmembrane region" description="Helical" evidence="6">
    <location>
        <begin position="304"/>
        <end position="322"/>
    </location>
</feature>
<dbReference type="InterPro" id="IPR012435">
    <property type="entry name" value="TMEM144"/>
</dbReference>
<evidence type="ECO:0000256" key="1">
    <source>
        <dbReference type="ARBA" id="ARBA00004141"/>
    </source>
</evidence>
<keyword evidence="3 6" id="KW-0812">Transmembrane</keyword>
<dbReference type="GO" id="GO:0015144">
    <property type="term" value="F:carbohydrate transmembrane transporter activity"/>
    <property type="evidence" value="ECO:0007669"/>
    <property type="project" value="InterPro"/>
</dbReference>
<feature type="transmembrane region" description="Helical" evidence="6">
    <location>
        <begin position="136"/>
        <end position="154"/>
    </location>
</feature>
<gene>
    <name evidence="7" type="ORF">PPROV_001046200</name>
</gene>
<dbReference type="AlphaFoldDB" id="A0A830HX69"/>
<feature type="transmembrane region" description="Helical" evidence="6">
    <location>
        <begin position="105"/>
        <end position="124"/>
    </location>
</feature>
<dbReference type="InterPro" id="IPR037185">
    <property type="entry name" value="EmrE-like"/>
</dbReference>
<evidence type="ECO:0008006" key="9">
    <source>
        <dbReference type="Google" id="ProtNLM"/>
    </source>
</evidence>
<dbReference type="PANTHER" id="PTHR16119:SF17">
    <property type="entry name" value="TRANSMEMBRANE PROTEIN 144"/>
    <property type="match status" value="1"/>
</dbReference>
<evidence type="ECO:0000256" key="4">
    <source>
        <dbReference type="ARBA" id="ARBA00022989"/>
    </source>
</evidence>
<comment type="caution">
    <text evidence="7">The sequence shown here is derived from an EMBL/GenBank/DDBJ whole genome shotgun (WGS) entry which is preliminary data.</text>
</comment>
<keyword evidence="8" id="KW-1185">Reference proteome</keyword>
<dbReference type="PANTHER" id="PTHR16119">
    <property type="entry name" value="TRANSMEMBRANE PROTEIN 144"/>
    <property type="match status" value="1"/>
</dbReference>
<keyword evidence="5 6" id="KW-0472">Membrane</keyword>
<comment type="similarity">
    <text evidence="2">Belongs to the TMEM144 family.</text>
</comment>
<evidence type="ECO:0000256" key="3">
    <source>
        <dbReference type="ARBA" id="ARBA00022692"/>
    </source>
</evidence>
<name>A0A830HX69_9CHLO</name>
<keyword evidence="4 6" id="KW-1133">Transmembrane helix</keyword>
<feature type="transmembrane region" description="Helical" evidence="6">
    <location>
        <begin position="228"/>
        <end position="249"/>
    </location>
</feature>
<protein>
    <recommendedName>
        <fullName evidence="9">EamA domain-containing protein</fullName>
    </recommendedName>
</protein>
<organism evidence="7 8">
    <name type="scientific">Pycnococcus provasolii</name>
    <dbReference type="NCBI Taxonomy" id="41880"/>
    <lineage>
        <taxon>Eukaryota</taxon>
        <taxon>Viridiplantae</taxon>
        <taxon>Chlorophyta</taxon>
        <taxon>Pseudoscourfieldiophyceae</taxon>
        <taxon>Pseudoscourfieldiales</taxon>
        <taxon>Pycnococcaceae</taxon>
        <taxon>Pycnococcus</taxon>
    </lineage>
</organism>
<feature type="transmembrane region" description="Helical" evidence="6">
    <location>
        <begin position="261"/>
        <end position="283"/>
    </location>
</feature>
<dbReference type="Proteomes" id="UP000660262">
    <property type="component" value="Unassembled WGS sequence"/>
</dbReference>
<evidence type="ECO:0000313" key="7">
    <source>
        <dbReference type="EMBL" id="GHP11734.1"/>
    </source>
</evidence>
<dbReference type="Pfam" id="PF07857">
    <property type="entry name" value="TMEM144"/>
    <property type="match status" value="1"/>
</dbReference>
<dbReference type="InterPro" id="IPR010651">
    <property type="entry name" value="Sugar_transport"/>
</dbReference>
<reference evidence="7" key="1">
    <citation type="submission" date="2020-10" db="EMBL/GenBank/DDBJ databases">
        <title>Unveiling of a novel bifunctional photoreceptor, Dualchrome1, isolated from a cosmopolitan green alga.</title>
        <authorList>
            <person name="Suzuki S."/>
            <person name="Kawachi M."/>
        </authorList>
    </citation>
    <scope>NUCLEOTIDE SEQUENCE</scope>
    <source>
        <strain evidence="7">NIES 2893</strain>
    </source>
</reference>
<dbReference type="OrthoDB" id="426527at2759"/>
<evidence type="ECO:0000313" key="8">
    <source>
        <dbReference type="Proteomes" id="UP000660262"/>
    </source>
</evidence>
<evidence type="ECO:0000256" key="5">
    <source>
        <dbReference type="ARBA" id="ARBA00023136"/>
    </source>
</evidence>
<sequence length="380" mass="39590">MVRKVRALGCVRHSSNSAPRTCTVHAHAHFSPSAATTNMEAGDHATGLAWALLSCVLFGSFGVPIKTPAVVNAKVDPVVFQCYKTLACFSTCWIALLYVPFKFTYWGFVGAAIWVVNGTCAIAAVQKAGLAVAQSLWSGLSIIVAFLWGVYAFGEVPKSTSLAWCAIALMTAGMVAIGYGAANKGGTPCKPHTDGDVDSEGAHVEAENLIRDEDGNVKYASKTSNQQFVTGVALATYVGVANGSFAVPLKYANQSVKGAEYLVSFGIGALLLTALMASAYAALLRFGLGRPLPNPHVAIAAKPALATGILWSAGNACSIFAAERLGLSVGWPLVQCQLLVSVCWGIFYYREVTSTASIGLILGGSLVVLAGVALLAQYGA</sequence>
<feature type="transmembrane region" description="Helical" evidence="6">
    <location>
        <begin position="356"/>
        <end position="378"/>
    </location>
</feature>
<evidence type="ECO:0000256" key="2">
    <source>
        <dbReference type="ARBA" id="ARBA00005731"/>
    </source>
</evidence>
<dbReference type="EMBL" id="BNJQ01000036">
    <property type="protein sequence ID" value="GHP11734.1"/>
    <property type="molecule type" value="Genomic_DNA"/>
</dbReference>
<dbReference type="GO" id="GO:0016020">
    <property type="term" value="C:membrane"/>
    <property type="evidence" value="ECO:0007669"/>
    <property type="project" value="UniProtKB-SubCell"/>
</dbReference>
<feature type="transmembrane region" description="Helical" evidence="6">
    <location>
        <begin position="160"/>
        <end position="182"/>
    </location>
</feature>
<comment type="subcellular location">
    <subcellularLocation>
        <location evidence="1">Membrane</location>
        <topology evidence="1">Multi-pass membrane protein</topology>
    </subcellularLocation>
</comment>
<accession>A0A830HX69</accession>
<evidence type="ECO:0000256" key="6">
    <source>
        <dbReference type="SAM" id="Phobius"/>
    </source>
</evidence>
<proteinExistence type="inferred from homology"/>
<dbReference type="SUPFAM" id="SSF103481">
    <property type="entry name" value="Multidrug resistance efflux transporter EmrE"/>
    <property type="match status" value="1"/>
</dbReference>
<feature type="transmembrane region" description="Helical" evidence="6">
    <location>
        <begin position="328"/>
        <end position="349"/>
    </location>
</feature>